<dbReference type="SUPFAM" id="SSF52218">
    <property type="entry name" value="Flavoproteins"/>
    <property type="match status" value="1"/>
</dbReference>
<dbReference type="RefSeq" id="WP_117003182.1">
    <property type="nucleotide sequence ID" value="NZ_BMJS01000022.1"/>
</dbReference>
<dbReference type="Gene3D" id="3.40.50.360">
    <property type="match status" value="1"/>
</dbReference>
<reference evidence="6" key="2">
    <citation type="submission" date="2020-09" db="EMBL/GenBank/DDBJ databases">
        <authorList>
            <person name="Sun Q."/>
            <person name="Zhou Y."/>
        </authorList>
    </citation>
    <scope>NUCLEOTIDE SEQUENCE</scope>
    <source>
        <strain evidence="6">CGMCC 1.15758</strain>
    </source>
</reference>
<gene>
    <name evidence="6" type="primary">mdaB</name>
    <name evidence="6" type="ORF">GCM10010995_18850</name>
</gene>
<keyword evidence="7" id="KW-1185">Reference proteome</keyword>
<comment type="cofactor">
    <cofactor evidence="1">
        <name>FAD</name>
        <dbReference type="ChEBI" id="CHEBI:57692"/>
    </cofactor>
</comment>
<dbReference type="PANTHER" id="PTHR46305:SF3">
    <property type="entry name" value="NADPH:QUINONE OXIDOREDUCTASE MDAB"/>
    <property type="match status" value="1"/>
</dbReference>
<evidence type="ECO:0000256" key="1">
    <source>
        <dbReference type="ARBA" id="ARBA00001974"/>
    </source>
</evidence>
<dbReference type="InterPro" id="IPR052397">
    <property type="entry name" value="NADPH-QR_MdaB"/>
</dbReference>
<evidence type="ECO:0000256" key="3">
    <source>
        <dbReference type="ARBA" id="ARBA00022827"/>
    </source>
</evidence>
<evidence type="ECO:0000313" key="6">
    <source>
        <dbReference type="EMBL" id="GGG01612.1"/>
    </source>
</evidence>
<feature type="domain" description="Flavodoxin-like fold" evidence="5">
    <location>
        <begin position="2"/>
        <end position="187"/>
    </location>
</feature>
<dbReference type="Pfam" id="PF02525">
    <property type="entry name" value="Flavodoxin_2"/>
    <property type="match status" value="1"/>
</dbReference>
<name>A0A8J3E8U3_9GAMM</name>
<sequence>MKKILIINAKKQFGHSKGALNQYMSDVAQSHLSALGHDVRVTTIEDGYNIEDEINHILWADVVIYQMPAWWMGPPWTVKKYMDEVFTHGHGRLYVNDGRSRDDVSKKYGSGGLLHDKKYMLSVTWNAPAEAFEDPKQFFQGAGVDGVYLPVHKANQFLGMQALPTFMSNDVIKNPQVNHDVTRYKNHLSDVFSLKSASAAQNVVVEY</sequence>
<dbReference type="InterPro" id="IPR029039">
    <property type="entry name" value="Flavoprotein-like_sf"/>
</dbReference>
<keyword evidence="3" id="KW-0274">FAD</keyword>
<dbReference type="PANTHER" id="PTHR46305">
    <property type="match status" value="1"/>
</dbReference>
<comment type="caution">
    <text evidence="6">The sequence shown here is derived from an EMBL/GenBank/DDBJ whole genome shotgun (WGS) entry which is preliminary data.</text>
</comment>
<evidence type="ECO:0000256" key="2">
    <source>
        <dbReference type="ARBA" id="ARBA00022630"/>
    </source>
</evidence>
<organism evidence="6 7">
    <name type="scientific">Cysteiniphilum litorale</name>
    <dbReference type="NCBI Taxonomy" id="2056700"/>
    <lineage>
        <taxon>Bacteria</taxon>
        <taxon>Pseudomonadati</taxon>
        <taxon>Pseudomonadota</taxon>
        <taxon>Gammaproteobacteria</taxon>
        <taxon>Thiotrichales</taxon>
        <taxon>Fastidiosibacteraceae</taxon>
        <taxon>Cysteiniphilum</taxon>
    </lineage>
</organism>
<dbReference type="AlphaFoldDB" id="A0A8J3E8U3"/>
<evidence type="ECO:0000259" key="5">
    <source>
        <dbReference type="Pfam" id="PF02525"/>
    </source>
</evidence>
<dbReference type="InterPro" id="IPR003680">
    <property type="entry name" value="Flavodoxin_fold"/>
</dbReference>
<comment type="similarity">
    <text evidence="4">Belongs to the oxidoreductase MdaB family.</text>
</comment>
<reference evidence="6" key="1">
    <citation type="journal article" date="2014" name="Int. J. Syst. Evol. Microbiol.">
        <title>Complete genome sequence of Corynebacterium casei LMG S-19264T (=DSM 44701T), isolated from a smear-ripened cheese.</title>
        <authorList>
            <consortium name="US DOE Joint Genome Institute (JGI-PGF)"/>
            <person name="Walter F."/>
            <person name="Albersmeier A."/>
            <person name="Kalinowski J."/>
            <person name="Ruckert C."/>
        </authorList>
    </citation>
    <scope>NUCLEOTIDE SEQUENCE</scope>
    <source>
        <strain evidence="6">CGMCC 1.15758</strain>
    </source>
</reference>
<protein>
    <submittedName>
        <fullName evidence="6">Modulator of drug activity B</fullName>
    </submittedName>
</protein>
<dbReference type="Proteomes" id="UP000636949">
    <property type="component" value="Unassembled WGS sequence"/>
</dbReference>
<dbReference type="OrthoDB" id="9798454at2"/>
<keyword evidence="2" id="KW-0285">Flavoprotein</keyword>
<dbReference type="EMBL" id="BMJS01000022">
    <property type="protein sequence ID" value="GGG01612.1"/>
    <property type="molecule type" value="Genomic_DNA"/>
</dbReference>
<accession>A0A8J3E8U3</accession>
<evidence type="ECO:0000256" key="4">
    <source>
        <dbReference type="ARBA" id="ARBA00037981"/>
    </source>
</evidence>
<proteinExistence type="inferred from homology"/>
<evidence type="ECO:0000313" key="7">
    <source>
        <dbReference type="Proteomes" id="UP000636949"/>
    </source>
</evidence>